<dbReference type="Pfam" id="PF13363">
    <property type="entry name" value="BetaGal_dom3"/>
    <property type="match status" value="1"/>
</dbReference>
<dbReference type="GO" id="GO:0004565">
    <property type="term" value="F:beta-galactosidase activity"/>
    <property type="evidence" value="ECO:0007669"/>
    <property type="project" value="UniProtKB-EC"/>
</dbReference>
<dbReference type="EC" id="3.2.1.23" evidence="3 8"/>
<evidence type="ECO:0000313" key="11">
    <source>
        <dbReference type="EMBL" id="KAF2461720.1"/>
    </source>
</evidence>
<evidence type="ECO:0000256" key="8">
    <source>
        <dbReference type="RuleBase" id="RU000675"/>
    </source>
</evidence>
<evidence type="ECO:0000256" key="5">
    <source>
        <dbReference type="ARBA" id="ARBA00022801"/>
    </source>
</evidence>
<name>A0A6A6PCX1_9PEZI</name>
<dbReference type="Pfam" id="PF13364">
    <property type="entry name" value="BetaGal_ABD2"/>
    <property type="match status" value="2"/>
</dbReference>
<proteinExistence type="inferred from homology"/>
<dbReference type="GO" id="GO:0005975">
    <property type="term" value="P:carbohydrate metabolic process"/>
    <property type="evidence" value="ECO:0007669"/>
    <property type="project" value="InterPro"/>
</dbReference>
<dbReference type="InterPro" id="IPR036833">
    <property type="entry name" value="BetaGal_dom3_sf"/>
</dbReference>
<organism evidence="11 12">
    <name type="scientific">Lineolata rhizophorae</name>
    <dbReference type="NCBI Taxonomy" id="578093"/>
    <lineage>
        <taxon>Eukaryota</taxon>
        <taxon>Fungi</taxon>
        <taxon>Dikarya</taxon>
        <taxon>Ascomycota</taxon>
        <taxon>Pezizomycotina</taxon>
        <taxon>Dothideomycetes</taxon>
        <taxon>Dothideomycetes incertae sedis</taxon>
        <taxon>Lineolatales</taxon>
        <taxon>Lineolataceae</taxon>
        <taxon>Lineolata</taxon>
    </lineage>
</organism>
<dbReference type="AlphaFoldDB" id="A0A6A6PCX1"/>
<evidence type="ECO:0000256" key="7">
    <source>
        <dbReference type="ARBA" id="ARBA00023295"/>
    </source>
</evidence>
<dbReference type="InterPro" id="IPR018954">
    <property type="entry name" value="Betagal_dom2"/>
</dbReference>
<evidence type="ECO:0000256" key="4">
    <source>
        <dbReference type="ARBA" id="ARBA00022729"/>
    </source>
</evidence>
<dbReference type="PROSITE" id="PS01182">
    <property type="entry name" value="GLYCOSYL_HYDROL_F35"/>
    <property type="match status" value="1"/>
</dbReference>
<dbReference type="InterPro" id="IPR025972">
    <property type="entry name" value="BetaGal_dom3"/>
</dbReference>
<dbReference type="PANTHER" id="PTHR23421">
    <property type="entry name" value="BETA-GALACTOSIDASE RELATED"/>
    <property type="match status" value="1"/>
</dbReference>
<dbReference type="SUPFAM" id="SSF49785">
    <property type="entry name" value="Galactose-binding domain-like"/>
    <property type="match status" value="2"/>
</dbReference>
<comment type="catalytic activity">
    <reaction evidence="1 8">
        <text>Hydrolysis of terminal non-reducing beta-D-galactose residues in beta-D-galactosides.</text>
        <dbReference type="EC" id="3.2.1.23"/>
    </reaction>
</comment>
<dbReference type="InterPro" id="IPR001944">
    <property type="entry name" value="Glycoside_Hdrlase_35"/>
</dbReference>
<evidence type="ECO:0000256" key="6">
    <source>
        <dbReference type="ARBA" id="ARBA00023180"/>
    </source>
</evidence>
<keyword evidence="7 8" id="KW-0326">Glycosidase</keyword>
<dbReference type="InterPro" id="IPR031330">
    <property type="entry name" value="Gly_Hdrlase_35_cat"/>
</dbReference>
<dbReference type="Gene3D" id="2.102.20.10">
    <property type="entry name" value="Beta-galactosidase, domain 2"/>
    <property type="match status" value="1"/>
</dbReference>
<evidence type="ECO:0000256" key="1">
    <source>
        <dbReference type="ARBA" id="ARBA00001412"/>
    </source>
</evidence>
<sequence>MMINGTRLAVLSGEMHPWRMPVGSLWEDVFEKVRALGFNTVSFYVHWGIVEYKRGDIDFEGWRSLQPFIDAAKRTGLHLIARPGPYINAETTGGGTPGWGARVPGAWRTSNATYVDAMEGYVRRVSQILAEAQITRGGPIIMVQPENEYSYCFETPDCPVPWPQPLYMNTLQDLMREEGIVVPTISNEVVATSSNYAPGSGPGAVDIRGYDNYPLGFICNATSFWPDGALPTNYWELNHNISGGNPNSIVEMQAGAHARWGWFSSDDCADMTGSSFERVFYKNYISFSTMTMNLYMLYGGANWGGIASPATVTSYDYGGPIRESRMLDREKYSQLKLIAQFLRVSPAYYTTKPLNQYPVNAVNGSFTDNPGLAVTQLADIVGNKTVFWVLRHAAYNSLEDAEYKLQIPTSRGNYSIPTLGGSLRLNGRDSKIHVSDYEFGGNKKILYSSGEILTWQNLGSNTILVIHGFSGELHETAFLMEAVRVEVLAGDALRDSRSENGVVTINYRITDSQTVVDVGETLHVIVVNRNDAFEFWIPEPERSPAIVKSPYLIRSAVRTDATLALRGDLNQTQATIEVFAAPGVESATYNGRNVSLNKTAYGSLLFDVSTTSDLQLSLPSLQELDWKYINGLPELRPDFDDSAWPDADLVNSTNPRTPTTPTSLYSSDYGFHTGNILWRGHFTASGGEQAFNCEIQGGSAFSVSLFLDNSQLDYFTGIYNVASVNLTGQLPSVEPGSEHVITVLQDHMGLEQNYGPGGDLHKIPRGILNYNFTGSNATRVTWKLTGNLGGESYVDRVRGPLNEGGLYAERQGFHQPGVDMSSWESGSPLEGAAEPGVRFYSATFDLDIPSDLDSPIAFSFTNSTTPANYRCLLFVNGWQFGKYASNLGPQKRFPIPEGILNHRGENTVGLELWAMDPEGASLEDFFLEPVGVVETSMSEVEPLPQPVWEPRLGAY</sequence>
<keyword evidence="12" id="KW-1185">Reference proteome</keyword>
<dbReference type="OrthoDB" id="1657402at2759"/>
<dbReference type="FunFam" id="3.20.20.80:FF:000040">
    <property type="entry name" value="Beta-galactosidase A"/>
    <property type="match status" value="1"/>
</dbReference>
<dbReference type="InterPro" id="IPR025300">
    <property type="entry name" value="BetaGal_jelly_roll_dom"/>
</dbReference>
<evidence type="ECO:0000256" key="2">
    <source>
        <dbReference type="ARBA" id="ARBA00009809"/>
    </source>
</evidence>
<dbReference type="SUPFAM" id="SSF51445">
    <property type="entry name" value="(Trans)glycosidases"/>
    <property type="match status" value="1"/>
</dbReference>
<keyword evidence="5 8" id="KW-0378">Hydrolase</keyword>
<dbReference type="Pfam" id="PF10435">
    <property type="entry name" value="BetaGal_dom2"/>
    <property type="match status" value="1"/>
</dbReference>
<dbReference type="InterPro" id="IPR008979">
    <property type="entry name" value="Galactose-bd-like_sf"/>
</dbReference>
<dbReference type="Gene3D" id="2.60.120.260">
    <property type="entry name" value="Galactose-binding domain-like"/>
    <property type="match status" value="2"/>
</dbReference>
<dbReference type="InterPro" id="IPR019801">
    <property type="entry name" value="Glyco_hydro_35_CS"/>
</dbReference>
<reference evidence="11" key="1">
    <citation type="journal article" date="2020" name="Stud. Mycol.">
        <title>101 Dothideomycetes genomes: a test case for predicting lifestyles and emergence of pathogens.</title>
        <authorList>
            <person name="Haridas S."/>
            <person name="Albert R."/>
            <person name="Binder M."/>
            <person name="Bloem J."/>
            <person name="Labutti K."/>
            <person name="Salamov A."/>
            <person name="Andreopoulos B."/>
            <person name="Baker S."/>
            <person name="Barry K."/>
            <person name="Bills G."/>
            <person name="Bluhm B."/>
            <person name="Cannon C."/>
            <person name="Castanera R."/>
            <person name="Culley D."/>
            <person name="Daum C."/>
            <person name="Ezra D."/>
            <person name="Gonzalez J."/>
            <person name="Henrissat B."/>
            <person name="Kuo A."/>
            <person name="Liang C."/>
            <person name="Lipzen A."/>
            <person name="Lutzoni F."/>
            <person name="Magnuson J."/>
            <person name="Mondo S."/>
            <person name="Nolan M."/>
            <person name="Ohm R."/>
            <person name="Pangilinan J."/>
            <person name="Park H.-J."/>
            <person name="Ramirez L."/>
            <person name="Alfaro M."/>
            <person name="Sun H."/>
            <person name="Tritt A."/>
            <person name="Yoshinaga Y."/>
            <person name="Zwiers L.-H."/>
            <person name="Turgeon B."/>
            <person name="Goodwin S."/>
            <person name="Spatafora J."/>
            <person name="Crous P."/>
            <person name="Grigoriev I."/>
        </authorList>
    </citation>
    <scope>NUCLEOTIDE SEQUENCE</scope>
    <source>
        <strain evidence="11">ATCC 16933</strain>
    </source>
</reference>
<comment type="similarity">
    <text evidence="2 9">Belongs to the glycosyl hydrolase 35 family.</text>
</comment>
<accession>A0A6A6PCX1</accession>
<keyword evidence="4" id="KW-0732">Signal</keyword>
<feature type="domain" description="Beta-galactosidase" evidence="10">
    <location>
        <begin position="353"/>
        <end position="535"/>
    </location>
</feature>
<dbReference type="SUPFAM" id="SSF51011">
    <property type="entry name" value="Glycosyl hydrolase domain"/>
    <property type="match status" value="1"/>
</dbReference>
<dbReference type="SMART" id="SM01029">
    <property type="entry name" value="BetaGal_dom2"/>
    <property type="match status" value="1"/>
</dbReference>
<evidence type="ECO:0000313" key="12">
    <source>
        <dbReference type="Proteomes" id="UP000799766"/>
    </source>
</evidence>
<evidence type="ECO:0000256" key="3">
    <source>
        <dbReference type="ARBA" id="ARBA00012756"/>
    </source>
</evidence>
<dbReference type="Pfam" id="PF01301">
    <property type="entry name" value="Glyco_hydro_35"/>
    <property type="match status" value="1"/>
</dbReference>
<protein>
    <recommendedName>
        <fullName evidence="3 8">Beta-galactosidase</fullName>
        <ecNumber evidence="3 8">3.2.1.23</ecNumber>
    </recommendedName>
</protein>
<dbReference type="Gene3D" id="3.20.20.80">
    <property type="entry name" value="Glycosidases"/>
    <property type="match status" value="1"/>
</dbReference>
<dbReference type="PRINTS" id="PR00742">
    <property type="entry name" value="GLHYDRLASE35"/>
</dbReference>
<dbReference type="InterPro" id="IPR017853">
    <property type="entry name" value="GH"/>
</dbReference>
<keyword evidence="6" id="KW-0325">Glycoprotein</keyword>
<evidence type="ECO:0000256" key="9">
    <source>
        <dbReference type="RuleBase" id="RU003679"/>
    </source>
</evidence>
<evidence type="ECO:0000259" key="10">
    <source>
        <dbReference type="SMART" id="SM01029"/>
    </source>
</evidence>
<dbReference type="SUPFAM" id="SSF117100">
    <property type="entry name" value="Beta-galactosidase LacA, domain 3"/>
    <property type="match status" value="1"/>
</dbReference>
<gene>
    <name evidence="11" type="ORF">BDY21DRAFT_333078</name>
</gene>
<dbReference type="FunFam" id="2.60.120.260:FF:000065">
    <property type="entry name" value="Beta-galactosidase A"/>
    <property type="match status" value="1"/>
</dbReference>
<dbReference type="EMBL" id="MU001671">
    <property type="protein sequence ID" value="KAF2461720.1"/>
    <property type="molecule type" value="Genomic_DNA"/>
</dbReference>
<dbReference type="Proteomes" id="UP000799766">
    <property type="component" value="Unassembled WGS sequence"/>
</dbReference>
<dbReference type="InterPro" id="IPR037110">
    <property type="entry name" value="Betagal_dom2_sf"/>
</dbReference>